<dbReference type="PANTHER" id="PTHR11452">
    <property type="entry name" value="ALPHA-GALACTOSIDASE/ALPHA-N-ACETYLGALACTOSAMINIDASE"/>
    <property type="match status" value="1"/>
</dbReference>
<comment type="similarity">
    <text evidence="1 5">Belongs to the glycosyl hydrolase 27 family.</text>
</comment>
<dbReference type="Pfam" id="PF16499">
    <property type="entry name" value="Melibiase_2"/>
    <property type="match status" value="2"/>
</dbReference>
<dbReference type="InterPro" id="IPR013780">
    <property type="entry name" value="Glyco_hydro_b"/>
</dbReference>
<dbReference type="InterPro" id="IPR002241">
    <property type="entry name" value="Glyco_hydro_27"/>
</dbReference>
<organism evidence="7 8">
    <name type="scientific">Clostridium manihotivorum</name>
    <dbReference type="NCBI Taxonomy" id="2320868"/>
    <lineage>
        <taxon>Bacteria</taxon>
        <taxon>Bacillati</taxon>
        <taxon>Bacillota</taxon>
        <taxon>Clostridia</taxon>
        <taxon>Eubacteriales</taxon>
        <taxon>Clostridiaceae</taxon>
        <taxon>Clostridium</taxon>
    </lineage>
</organism>
<dbReference type="Pfam" id="PF17801">
    <property type="entry name" value="Melibiase_C"/>
    <property type="match status" value="1"/>
</dbReference>
<keyword evidence="5" id="KW-1015">Disulfide bond</keyword>
<dbReference type="Proteomes" id="UP000286268">
    <property type="component" value="Chromosome"/>
</dbReference>
<evidence type="ECO:0000256" key="3">
    <source>
        <dbReference type="ARBA" id="ARBA00022801"/>
    </source>
</evidence>
<keyword evidence="2" id="KW-0732">Signal</keyword>
<dbReference type="RefSeq" id="WP_128215078.1">
    <property type="nucleotide sequence ID" value="NZ_CP025746.1"/>
</dbReference>
<protein>
    <recommendedName>
        <fullName evidence="5">Alpha-galactosidase</fullName>
        <ecNumber evidence="5">3.2.1.22</ecNumber>
    </recommendedName>
    <alternativeName>
        <fullName evidence="5">Melibiase</fullName>
    </alternativeName>
</protein>
<dbReference type="InterPro" id="IPR041233">
    <property type="entry name" value="Melibiase_C"/>
</dbReference>
<reference evidence="7 8" key="1">
    <citation type="submission" date="2018-01" db="EMBL/GenBank/DDBJ databases">
        <title>Genome Sequencing and Assembly of Anaerobacter polyendosporus strain CT4.</title>
        <authorList>
            <person name="Tachaapaikoon C."/>
            <person name="Sutheeworapong S."/>
            <person name="Jenjaroenpun P."/>
            <person name="Wongsurawat T."/>
            <person name="Nookeaw I."/>
            <person name="Cheawchanlertfa P."/>
            <person name="Kosugi A."/>
            <person name="Cheevadhanarak S."/>
            <person name="Ratanakhanokchai K."/>
        </authorList>
    </citation>
    <scope>NUCLEOTIDE SEQUENCE [LARGE SCALE GENOMIC DNA]</scope>
    <source>
        <strain evidence="7 8">CT4</strain>
    </source>
</reference>
<evidence type="ECO:0000256" key="5">
    <source>
        <dbReference type="RuleBase" id="RU361168"/>
    </source>
</evidence>
<dbReference type="GO" id="GO:0005975">
    <property type="term" value="P:carbohydrate metabolic process"/>
    <property type="evidence" value="ECO:0007669"/>
    <property type="project" value="InterPro"/>
</dbReference>
<keyword evidence="4 5" id="KW-0326">Glycosidase</keyword>
<evidence type="ECO:0000313" key="7">
    <source>
        <dbReference type="EMBL" id="QAA34363.1"/>
    </source>
</evidence>
<accession>A0A3R5UB40</accession>
<proteinExistence type="inferred from homology"/>
<sequence>MGKKLALTPPMGWNSWDCYGASVREEEVIGNADYMEKHLKKYGWEYVVVDIQWYEPTADSTEYHPYAPLEMDEYGRLIPAVNRFPSAKDGRGFKSLGDYIHSKGLKFGIHILRGIPKQAVKANTPILGTNKFAQDIADTNSICPWNTDMYGIDATKEGAQEYYNSIINMYADWGIDFIKVDDLSFPYAKGEVELLKNALDNCGRDVVFSLSPGPAPLEEAQHLIDHANMWRISGDFWDNWEQLYKQFDLLGNWNRHMGASHWPDADMLPFGHICLREHQFEGKGKWTNFTRREQRTLMTLWCLARSPLMFGGEMTHNDQWTLELITNEEVLEVLKGSSDNKELYRDEAKAIWTAKGKDGETYLGLFNLSEEDKVIEVNLSDLELEGSFKLRDLWEHEDVDTVTDSVSNMIKSHGAKFYSLK</sequence>
<dbReference type="SUPFAM" id="SSF51011">
    <property type="entry name" value="Glycosyl hydrolase domain"/>
    <property type="match status" value="1"/>
</dbReference>
<dbReference type="AlphaFoldDB" id="A0A3R5UB40"/>
<name>A0A3R5UB40_9CLOT</name>
<dbReference type="CDD" id="cd14792">
    <property type="entry name" value="GH27"/>
    <property type="match status" value="1"/>
</dbReference>
<evidence type="ECO:0000256" key="1">
    <source>
        <dbReference type="ARBA" id="ARBA00009743"/>
    </source>
</evidence>
<evidence type="ECO:0000256" key="2">
    <source>
        <dbReference type="ARBA" id="ARBA00022729"/>
    </source>
</evidence>
<dbReference type="InterPro" id="IPR017853">
    <property type="entry name" value="GH"/>
</dbReference>
<keyword evidence="3 5" id="KW-0378">Hydrolase</keyword>
<evidence type="ECO:0000256" key="4">
    <source>
        <dbReference type="ARBA" id="ARBA00023295"/>
    </source>
</evidence>
<keyword evidence="8" id="KW-1185">Reference proteome</keyword>
<dbReference type="Gene3D" id="2.60.40.1180">
    <property type="entry name" value="Golgi alpha-mannosidase II"/>
    <property type="match status" value="1"/>
</dbReference>
<dbReference type="PRINTS" id="PR00740">
    <property type="entry name" value="GLHYDRLASE27"/>
</dbReference>
<evidence type="ECO:0000259" key="6">
    <source>
        <dbReference type="Pfam" id="PF17801"/>
    </source>
</evidence>
<dbReference type="EC" id="3.2.1.22" evidence="5"/>
<comment type="catalytic activity">
    <reaction evidence="5">
        <text>Hydrolysis of terminal, non-reducing alpha-D-galactose residues in alpha-D-galactosides, including galactose oligosaccharides, galactomannans and galactolipids.</text>
        <dbReference type="EC" id="3.2.1.22"/>
    </reaction>
</comment>
<feature type="domain" description="Alpha galactosidase C-terminal" evidence="6">
    <location>
        <begin position="349"/>
        <end position="420"/>
    </location>
</feature>
<dbReference type="InterPro" id="IPR013785">
    <property type="entry name" value="Aldolase_TIM"/>
</dbReference>
<dbReference type="EMBL" id="CP025746">
    <property type="protein sequence ID" value="QAA34363.1"/>
    <property type="molecule type" value="Genomic_DNA"/>
</dbReference>
<gene>
    <name evidence="7" type="ORF">C1I91_23485</name>
</gene>
<dbReference type="PANTHER" id="PTHR11452:SF42">
    <property type="entry name" value="ALPHA-GALACTOSIDASE"/>
    <property type="match status" value="1"/>
</dbReference>
<dbReference type="KEGG" id="cmah:C1I91_23485"/>
<evidence type="ECO:0000313" key="8">
    <source>
        <dbReference type="Proteomes" id="UP000286268"/>
    </source>
</evidence>
<dbReference type="GO" id="GO:0004557">
    <property type="term" value="F:alpha-galactosidase activity"/>
    <property type="evidence" value="ECO:0007669"/>
    <property type="project" value="UniProtKB-EC"/>
</dbReference>
<dbReference type="OrthoDB" id="9807519at2"/>
<dbReference type="SUPFAM" id="SSF51445">
    <property type="entry name" value="(Trans)glycosidases"/>
    <property type="match status" value="1"/>
</dbReference>
<dbReference type="Gene3D" id="3.20.20.70">
    <property type="entry name" value="Aldolase class I"/>
    <property type="match status" value="1"/>
</dbReference>